<evidence type="ECO:0000313" key="1">
    <source>
        <dbReference type="EMBL" id="PQL93224.1"/>
    </source>
</evidence>
<organism evidence="1 2">
    <name type="scientific">Apibacter adventoris</name>
    <dbReference type="NCBI Taxonomy" id="1679466"/>
    <lineage>
        <taxon>Bacteria</taxon>
        <taxon>Pseudomonadati</taxon>
        <taxon>Bacteroidota</taxon>
        <taxon>Flavobacteriia</taxon>
        <taxon>Flavobacteriales</taxon>
        <taxon>Weeksellaceae</taxon>
        <taxon>Apibacter</taxon>
    </lineage>
</organism>
<sequence length="101" mass="11633">MKKYNFIVTENAVLECGKGISCGVFRSLDSETLRMKKDGQRVMSEADTGVYGYMFCSYTHELCHCMPGERWNNSCRALMVERQRVVCTQSFYPAEQEELLP</sequence>
<dbReference type="OrthoDB" id="10012816at2"/>
<gene>
    <name evidence="1" type="ORF">C4S77_06070</name>
</gene>
<accession>A0A2S8AEG5</accession>
<evidence type="ECO:0000313" key="2">
    <source>
        <dbReference type="Proteomes" id="UP000238042"/>
    </source>
</evidence>
<keyword evidence="2" id="KW-1185">Reference proteome</keyword>
<protein>
    <submittedName>
        <fullName evidence="1">Uncharacterized protein</fullName>
    </submittedName>
</protein>
<dbReference type="EMBL" id="PSZM01000036">
    <property type="protein sequence ID" value="PQL93224.1"/>
    <property type="molecule type" value="Genomic_DNA"/>
</dbReference>
<dbReference type="AlphaFoldDB" id="A0A2S8AEG5"/>
<dbReference type="RefSeq" id="WP_105246796.1">
    <property type="nucleotide sequence ID" value="NZ_PSZM01000036.1"/>
</dbReference>
<proteinExistence type="predicted"/>
<name>A0A2S8AEG5_9FLAO</name>
<comment type="caution">
    <text evidence="1">The sequence shown here is derived from an EMBL/GenBank/DDBJ whole genome shotgun (WGS) entry which is preliminary data.</text>
</comment>
<reference evidence="1 2" key="1">
    <citation type="submission" date="2018-02" db="EMBL/GenBank/DDBJ databases">
        <title>Genome sequences of Apibacter spp., gut symbionts of Asian honey bees.</title>
        <authorList>
            <person name="Kwong W.K."/>
            <person name="Steele M.I."/>
            <person name="Moran N.A."/>
        </authorList>
    </citation>
    <scope>NUCLEOTIDE SEQUENCE [LARGE SCALE GENOMIC DNA]</scope>
    <source>
        <strain evidence="2">wkB301</strain>
    </source>
</reference>
<dbReference type="Proteomes" id="UP000238042">
    <property type="component" value="Unassembled WGS sequence"/>
</dbReference>